<dbReference type="GO" id="GO:0005739">
    <property type="term" value="C:mitochondrion"/>
    <property type="evidence" value="ECO:0007669"/>
    <property type="project" value="TreeGrafter"/>
</dbReference>
<sequence>MRINAKFFTLRSQSRRIVVAPSRCTERDIFGENSEHGCPIEREKHVAEEHFLPKPYSHKPTYPLRSFLWTRNLSSQAGTKSGDVEDELKDGFSDLDGPHEIDKSEDVVIDKEDVDMDIPEEELDESAEGALGLLDETKSSGKKKALSKILIETPRMSINSALEKWASEGKPFGRTEISATLLNLRRRRLWGKALQFIEWVEANNKLNYTDRDYASHLDLTAKIHGLHKAEEFIDRIPESFKGEIVYRTLLANSVSTGNIKKSEEIFNRIRDLDFPLTIFACNQVLLLYKRNDRKKIADILKLMEKENIKPNIFTYRLLIDTKGRANDISGMEELVETMKAEGIVPTIGVRAMVAKYYIHANLNEKAEAVLKEIEGDIKENLRACRQLLPLYASLGKTDDVERIWKVCEADPHLEECLSAIEAWGELGKVEKAEEVFELMSKNWSSLSSRYYNCMIKVYAKHKLLSKGKDLVKRMAEKGRKIGPLTWDALVKLYVGAGEVEKADSFLQKASQQNQMKPLYCSYMMLLENYAKRGDIHNAENIFNKLRQNGTPSKTVTLRDMSGIEIKREVPPPEEVPPLEVNFVVGDGGNMIEDDELPLSVRMEETKQNKRKRITRVFAPLKRRRIKRNLKPPKCVVTNYTEGKKNAVNDKQNV</sequence>
<dbReference type="Proteomes" id="UP000243459">
    <property type="component" value="Chromosome 7"/>
</dbReference>
<dbReference type="InterPro" id="IPR011990">
    <property type="entry name" value="TPR-like_helical_dom_sf"/>
</dbReference>
<accession>A0A5P1ECP2</accession>
<keyword evidence="5" id="KW-1185">Reference proteome</keyword>
<evidence type="ECO:0000256" key="1">
    <source>
        <dbReference type="ARBA" id="ARBA00007626"/>
    </source>
</evidence>
<dbReference type="InterPro" id="IPR002885">
    <property type="entry name" value="PPR_rpt"/>
</dbReference>
<evidence type="ECO:0000256" key="2">
    <source>
        <dbReference type="ARBA" id="ARBA00022737"/>
    </source>
</evidence>
<dbReference type="GO" id="GO:0003729">
    <property type="term" value="F:mRNA binding"/>
    <property type="evidence" value="ECO:0007669"/>
    <property type="project" value="UniProtKB-ARBA"/>
</dbReference>
<dbReference type="NCBIfam" id="TIGR00756">
    <property type="entry name" value="PPR"/>
    <property type="match status" value="1"/>
</dbReference>
<dbReference type="PROSITE" id="PS51375">
    <property type="entry name" value="PPR"/>
    <property type="match status" value="2"/>
</dbReference>
<dbReference type="PANTHER" id="PTHR45717:SF15">
    <property type="entry name" value="AGL218WP"/>
    <property type="match status" value="1"/>
</dbReference>
<dbReference type="PANTHER" id="PTHR45717">
    <property type="entry name" value="OS12G0527900 PROTEIN"/>
    <property type="match status" value="1"/>
</dbReference>
<reference evidence="5" key="1">
    <citation type="journal article" date="2017" name="Nat. Commun.">
        <title>The asparagus genome sheds light on the origin and evolution of a young Y chromosome.</title>
        <authorList>
            <person name="Harkess A."/>
            <person name="Zhou J."/>
            <person name="Xu C."/>
            <person name="Bowers J.E."/>
            <person name="Van der Hulst R."/>
            <person name="Ayyampalayam S."/>
            <person name="Mercati F."/>
            <person name="Riccardi P."/>
            <person name="McKain M.R."/>
            <person name="Kakrana A."/>
            <person name="Tang H."/>
            <person name="Ray J."/>
            <person name="Groenendijk J."/>
            <person name="Arikit S."/>
            <person name="Mathioni S.M."/>
            <person name="Nakano M."/>
            <person name="Shan H."/>
            <person name="Telgmann-Rauber A."/>
            <person name="Kanno A."/>
            <person name="Yue Z."/>
            <person name="Chen H."/>
            <person name="Li W."/>
            <person name="Chen Y."/>
            <person name="Xu X."/>
            <person name="Zhang Y."/>
            <person name="Luo S."/>
            <person name="Chen H."/>
            <person name="Gao J."/>
            <person name="Mao Z."/>
            <person name="Pires J.C."/>
            <person name="Luo M."/>
            <person name="Kudrna D."/>
            <person name="Wing R.A."/>
            <person name="Meyers B.C."/>
            <person name="Yi K."/>
            <person name="Kong H."/>
            <person name="Lavrijsen P."/>
            <person name="Sunseri F."/>
            <person name="Falavigna A."/>
            <person name="Ye Y."/>
            <person name="Leebens-Mack J.H."/>
            <person name="Chen G."/>
        </authorList>
    </citation>
    <scope>NUCLEOTIDE SEQUENCE [LARGE SCALE GENOMIC DNA]</scope>
    <source>
        <strain evidence="5">cv. DH0086</strain>
    </source>
</reference>
<dbReference type="Gramene" id="ONK63646">
    <property type="protein sequence ID" value="ONK63646"/>
    <property type="gene ID" value="A4U43_C07F17420"/>
</dbReference>
<dbReference type="Gene3D" id="1.25.40.10">
    <property type="entry name" value="Tetratricopeptide repeat domain"/>
    <property type="match status" value="3"/>
</dbReference>
<evidence type="ECO:0000313" key="5">
    <source>
        <dbReference type="Proteomes" id="UP000243459"/>
    </source>
</evidence>
<evidence type="ECO:0000313" key="4">
    <source>
        <dbReference type="EMBL" id="ONK63646.1"/>
    </source>
</evidence>
<dbReference type="SUPFAM" id="SSF81901">
    <property type="entry name" value="HCP-like"/>
    <property type="match status" value="1"/>
</dbReference>
<name>A0A5P1ECP2_ASPOF</name>
<dbReference type="OMA" id="CISETHG"/>
<proteinExistence type="inferred from homology"/>
<evidence type="ECO:0008006" key="6">
    <source>
        <dbReference type="Google" id="ProtNLM"/>
    </source>
</evidence>
<keyword evidence="2" id="KW-0677">Repeat</keyword>
<feature type="repeat" description="PPR" evidence="3">
    <location>
        <begin position="311"/>
        <end position="345"/>
    </location>
</feature>
<dbReference type="EMBL" id="CM007387">
    <property type="protein sequence ID" value="ONK63646.1"/>
    <property type="molecule type" value="Genomic_DNA"/>
</dbReference>
<evidence type="ECO:0000256" key="3">
    <source>
        <dbReference type="PROSITE-ProRule" id="PRU00708"/>
    </source>
</evidence>
<feature type="repeat" description="PPR" evidence="3">
    <location>
        <begin position="447"/>
        <end position="481"/>
    </location>
</feature>
<gene>
    <name evidence="4" type="ORF">A4U43_C07F17420</name>
</gene>
<dbReference type="AlphaFoldDB" id="A0A5P1ECP2"/>
<dbReference type="Pfam" id="PF01535">
    <property type="entry name" value="PPR"/>
    <property type="match status" value="3"/>
</dbReference>
<protein>
    <recommendedName>
        <fullName evidence="6">Pentacotripeptide-repeat region of PRORP domain-containing protein</fullName>
    </recommendedName>
</protein>
<organism evidence="4 5">
    <name type="scientific">Asparagus officinalis</name>
    <name type="common">Garden asparagus</name>
    <dbReference type="NCBI Taxonomy" id="4686"/>
    <lineage>
        <taxon>Eukaryota</taxon>
        <taxon>Viridiplantae</taxon>
        <taxon>Streptophyta</taxon>
        <taxon>Embryophyta</taxon>
        <taxon>Tracheophyta</taxon>
        <taxon>Spermatophyta</taxon>
        <taxon>Magnoliopsida</taxon>
        <taxon>Liliopsida</taxon>
        <taxon>Asparagales</taxon>
        <taxon>Asparagaceae</taxon>
        <taxon>Asparagoideae</taxon>
        <taxon>Asparagus</taxon>
    </lineage>
</organism>
<comment type="similarity">
    <text evidence="1">Belongs to the PPR family. P subfamily.</text>
</comment>
<dbReference type="Pfam" id="PF13812">
    <property type="entry name" value="PPR_3"/>
    <property type="match status" value="1"/>
</dbReference>